<keyword evidence="1" id="KW-0812">Transmembrane</keyword>
<evidence type="ECO:0000313" key="2">
    <source>
        <dbReference type="EMBL" id="SDF90767.1"/>
    </source>
</evidence>
<feature type="transmembrane region" description="Helical" evidence="1">
    <location>
        <begin position="41"/>
        <end position="61"/>
    </location>
</feature>
<name>A0A1G7PWS1_9BACT</name>
<sequence>MENERLFEKIKDTVLTETSGTEEYDPDKIWRDIAKKRKQKVLWLWWPYAAAIFVLCGIFIWNRMDSRKEQVAVFERAKPEIFPDVLSKNNQKLDAGLKAEVREEALFENQKAYSNRVAKKAAVKSLYFKKANDSISITILNEDSLPTQNKLTLSVSPTETATDTHYTARPETEKVLIADISIPEDKTEQYPALWQIFEQARKERQARKMRLQLDHRLRKPGLWSFVHHSFVQYPAGPFPAEVQKSSN</sequence>
<dbReference type="STRING" id="659014.SAMN04487996_113157"/>
<accession>A0A1G7PWS1</accession>
<keyword evidence="3" id="KW-1185">Reference proteome</keyword>
<dbReference type="OrthoDB" id="947412at2"/>
<dbReference type="EMBL" id="FNAN01000013">
    <property type="protein sequence ID" value="SDF90767.1"/>
    <property type="molecule type" value="Genomic_DNA"/>
</dbReference>
<organism evidence="2 3">
    <name type="scientific">Dyadobacter soli</name>
    <dbReference type="NCBI Taxonomy" id="659014"/>
    <lineage>
        <taxon>Bacteria</taxon>
        <taxon>Pseudomonadati</taxon>
        <taxon>Bacteroidota</taxon>
        <taxon>Cytophagia</taxon>
        <taxon>Cytophagales</taxon>
        <taxon>Spirosomataceae</taxon>
        <taxon>Dyadobacter</taxon>
    </lineage>
</organism>
<evidence type="ECO:0000313" key="3">
    <source>
        <dbReference type="Proteomes" id="UP000198748"/>
    </source>
</evidence>
<keyword evidence="1" id="KW-1133">Transmembrane helix</keyword>
<reference evidence="3" key="1">
    <citation type="submission" date="2016-10" db="EMBL/GenBank/DDBJ databases">
        <authorList>
            <person name="Varghese N."/>
            <person name="Submissions S."/>
        </authorList>
    </citation>
    <scope>NUCLEOTIDE SEQUENCE [LARGE SCALE GENOMIC DNA]</scope>
    <source>
        <strain evidence="3">DSM 25329</strain>
    </source>
</reference>
<dbReference type="RefSeq" id="WP_090154583.1">
    <property type="nucleotide sequence ID" value="NZ_FNAN01000013.1"/>
</dbReference>
<keyword evidence="1" id="KW-0472">Membrane</keyword>
<dbReference type="AlphaFoldDB" id="A0A1G7PWS1"/>
<dbReference type="Proteomes" id="UP000198748">
    <property type="component" value="Unassembled WGS sequence"/>
</dbReference>
<gene>
    <name evidence="2" type="ORF">SAMN04487996_113157</name>
</gene>
<protein>
    <submittedName>
        <fullName evidence="2">Uncharacterized protein</fullName>
    </submittedName>
</protein>
<evidence type="ECO:0000256" key="1">
    <source>
        <dbReference type="SAM" id="Phobius"/>
    </source>
</evidence>
<proteinExistence type="predicted"/>